<protein>
    <submittedName>
        <fullName evidence="2">Uncharacterized protein</fullName>
    </submittedName>
</protein>
<accession>A0AAD9EDD0</accession>
<dbReference type="AlphaFoldDB" id="A0AAD9EDD0"/>
<dbReference type="EMBL" id="JAQOWY010000324">
    <property type="protein sequence ID" value="KAK1844143.1"/>
    <property type="molecule type" value="Genomic_DNA"/>
</dbReference>
<keyword evidence="3" id="KW-1185">Reference proteome</keyword>
<dbReference type="Proteomes" id="UP001243330">
    <property type="component" value="Unassembled WGS sequence"/>
</dbReference>
<reference evidence="2" key="1">
    <citation type="submission" date="2023-01" db="EMBL/GenBank/DDBJ databases">
        <title>Colletotrichum chrysophilum M932 genome sequence.</title>
        <authorList>
            <person name="Baroncelli R."/>
        </authorList>
    </citation>
    <scope>NUCLEOTIDE SEQUENCE</scope>
    <source>
        <strain evidence="2">M932</strain>
    </source>
</reference>
<feature type="region of interest" description="Disordered" evidence="1">
    <location>
        <begin position="1"/>
        <end position="28"/>
    </location>
</feature>
<evidence type="ECO:0000256" key="1">
    <source>
        <dbReference type="SAM" id="MobiDB-lite"/>
    </source>
</evidence>
<gene>
    <name evidence="2" type="ORF">CCHR01_13249</name>
</gene>
<evidence type="ECO:0000313" key="3">
    <source>
        <dbReference type="Proteomes" id="UP001243330"/>
    </source>
</evidence>
<comment type="caution">
    <text evidence="2">The sequence shown here is derived from an EMBL/GenBank/DDBJ whole genome shotgun (WGS) entry which is preliminary data.</text>
</comment>
<feature type="compositionally biased region" description="Basic and acidic residues" evidence="1">
    <location>
        <begin position="1"/>
        <end position="15"/>
    </location>
</feature>
<organism evidence="2 3">
    <name type="scientific">Colletotrichum chrysophilum</name>
    <dbReference type="NCBI Taxonomy" id="1836956"/>
    <lineage>
        <taxon>Eukaryota</taxon>
        <taxon>Fungi</taxon>
        <taxon>Dikarya</taxon>
        <taxon>Ascomycota</taxon>
        <taxon>Pezizomycotina</taxon>
        <taxon>Sordariomycetes</taxon>
        <taxon>Hypocreomycetidae</taxon>
        <taxon>Glomerellales</taxon>
        <taxon>Glomerellaceae</taxon>
        <taxon>Colletotrichum</taxon>
        <taxon>Colletotrichum gloeosporioides species complex</taxon>
    </lineage>
</organism>
<name>A0AAD9EDD0_9PEZI</name>
<sequence>MERTEFVADDLRESENVSPNSARRRRRGCRVSDRITITRLELLHAASTVEKRGLADDASRKRCRSRLDA</sequence>
<evidence type="ECO:0000313" key="2">
    <source>
        <dbReference type="EMBL" id="KAK1844143.1"/>
    </source>
</evidence>
<proteinExistence type="predicted"/>